<dbReference type="InParanoid" id="K3Z1K6"/>
<protein>
    <submittedName>
        <fullName evidence="1">Uncharacterized protein</fullName>
    </submittedName>
</protein>
<reference evidence="1" key="2">
    <citation type="submission" date="2018-08" db="UniProtKB">
        <authorList>
            <consortium name="EnsemblPlants"/>
        </authorList>
    </citation>
    <scope>IDENTIFICATION</scope>
    <source>
        <strain evidence="1">Yugu1</strain>
    </source>
</reference>
<dbReference type="AlphaFoldDB" id="K3Z1K6"/>
<name>K3Z1K6_SETIT</name>
<proteinExistence type="predicted"/>
<dbReference type="HOGENOM" id="CLU_3393044_0_0_1"/>
<dbReference type="Gramene" id="KQL28206">
    <property type="protein sequence ID" value="KQL28206"/>
    <property type="gene ID" value="SETIT_020424mg"/>
</dbReference>
<accession>K3Z1K6</accession>
<sequence length="32" mass="4001">MSAYILCFRLFFHVLGFYFRKEDRAMLEKRIV</sequence>
<dbReference type="Proteomes" id="UP000004995">
    <property type="component" value="Unassembled WGS sequence"/>
</dbReference>
<evidence type="ECO:0000313" key="1">
    <source>
        <dbReference type="EnsemblPlants" id="KQL28206"/>
    </source>
</evidence>
<dbReference type="EMBL" id="AGNK02000056">
    <property type="status" value="NOT_ANNOTATED_CDS"/>
    <property type="molecule type" value="Genomic_DNA"/>
</dbReference>
<evidence type="ECO:0000313" key="2">
    <source>
        <dbReference type="Proteomes" id="UP000004995"/>
    </source>
</evidence>
<keyword evidence="2" id="KW-1185">Reference proteome</keyword>
<reference evidence="2" key="1">
    <citation type="journal article" date="2012" name="Nat. Biotechnol.">
        <title>Reference genome sequence of the model plant Setaria.</title>
        <authorList>
            <person name="Bennetzen J.L."/>
            <person name="Schmutz J."/>
            <person name="Wang H."/>
            <person name="Percifield R."/>
            <person name="Hawkins J."/>
            <person name="Pontaroli A.C."/>
            <person name="Estep M."/>
            <person name="Feng L."/>
            <person name="Vaughn J.N."/>
            <person name="Grimwood J."/>
            <person name="Jenkins J."/>
            <person name="Barry K."/>
            <person name="Lindquist E."/>
            <person name="Hellsten U."/>
            <person name="Deshpande S."/>
            <person name="Wang X."/>
            <person name="Wu X."/>
            <person name="Mitros T."/>
            <person name="Triplett J."/>
            <person name="Yang X."/>
            <person name="Ye C.Y."/>
            <person name="Mauro-Herrera M."/>
            <person name="Wang L."/>
            <person name="Li P."/>
            <person name="Sharma M."/>
            <person name="Sharma R."/>
            <person name="Ronald P.C."/>
            <person name="Panaud O."/>
            <person name="Kellogg E.A."/>
            <person name="Brutnell T.P."/>
            <person name="Doust A.N."/>
            <person name="Tuskan G.A."/>
            <person name="Rokhsar D."/>
            <person name="Devos K.M."/>
        </authorList>
    </citation>
    <scope>NUCLEOTIDE SEQUENCE [LARGE SCALE GENOMIC DNA]</scope>
    <source>
        <strain evidence="2">cv. Yugu1</strain>
    </source>
</reference>
<organism evidence="1 2">
    <name type="scientific">Setaria italica</name>
    <name type="common">Foxtail millet</name>
    <name type="synonym">Panicum italicum</name>
    <dbReference type="NCBI Taxonomy" id="4555"/>
    <lineage>
        <taxon>Eukaryota</taxon>
        <taxon>Viridiplantae</taxon>
        <taxon>Streptophyta</taxon>
        <taxon>Embryophyta</taxon>
        <taxon>Tracheophyta</taxon>
        <taxon>Spermatophyta</taxon>
        <taxon>Magnoliopsida</taxon>
        <taxon>Liliopsida</taxon>
        <taxon>Poales</taxon>
        <taxon>Poaceae</taxon>
        <taxon>PACMAD clade</taxon>
        <taxon>Panicoideae</taxon>
        <taxon>Panicodae</taxon>
        <taxon>Paniceae</taxon>
        <taxon>Cenchrinae</taxon>
        <taxon>Setaria</taxon>
    </lineage>
</organism>
<dbReference type="EnsemblPlants" id="KQL28206">
    <property type="protein sequence ID" value="KQL28206"/>
    <property type="gene ID" value="SETIT_020424mg"/>
</dbReference>